<evidence type="ECO:0000256" key="3">
    <source>
        <dbReference type="SAM" id="MobiDB-lite"/>
    </source>
</evidence>
<feature type="compositionally biased region" description="Basic and acidic residues" evidence="3">
    <location>
        <begin position="379"/>
        <end position="391"/>
    </location>
</feature>
<dbReference type="PANTHER" id="PTHR48112">
    <property type="entry name" value="HIGH MOBILITY GROUP PROTEIN DSP1"/>
    <property type="match status" value="1"/>
</dbReference>
<feature type="compositionally biased region" description="Basic and acidic residues" evidence="3">
    <location>
        <begin position="645"/>
        <end position="661"/>
    </location>
</feature>
<name>A0A9W8AWL8_9FUNG</name>
<sequence length="680" mass="75109">MSYAGQPNQPDQTQYLLHGPSSSQVAPHSETQGIEDTSYLPGYGNFTSPISSLSTLPRTNTHTAHQHRGYEDHWTAATTPSSHSSTAFYGTPTASNFQPQSSPYFNPGTTSISGNQSTFTTHGSPATPSPLRLLRPSGSGDPHMSYYSPSPLLQELQSQQSPTHVTSSYHSISTTVAAPQQAAVSPEMALPSVSNEFFPRWSNTTVPGLLSVNIVSPNSLTGFGPTFSSPIGSDQLGLESVAPTLAHPHSGHTGHSFPSNPFLNPNDISLPSPGLSGVVSPMQSPVRLNSSLVHSPPVLSQQGPALSPRLGFIHTSGSLGSPQVQSHPITHLSPLLPSSQLSTGSTFNSTPHDAILEEKRSKSSGMVPSPNRGEAQGEGYEKSKEREMEKSKPKRPMNAFLIFANERRAQLKSIVPPISVAEQSKLLGDEWAKMSNEQQQLYYHRAKELKDKFIEENPDFVYTRRPNNTRQDRNHRHSLDSSDAKGSTRGPRLKRPMNSYLIFNQDRRHRLLSEHPNMTVSEISRAIGNQWRSMSDEEKLPYVERAQQLKEAFRKNNPGHVFTRRSKKEIARLQAQLSHRSGHGSSKKRPQGIIAPKHPMSAFLFFLREHRPLYAEQYPGSSVGPISKVLAEKWNNMSVEERLPWQEQADHDKARYARERAVFMGDQGDDDDEPKETPGQ</sequence>
<feature type="region of interest" description="Disordered" evidence="3">
    <location>
        <begin position="357"/>
        <end position="394"/>
    </location>
</feature>
<evidence type="ECO:0000256" key="1">
    <source>
        <dbReference type="ARBA" id="ARBA00023125"/>
    </source>
</evidence>
<dbReference type="Proteomes" id="UP001150925">
    <property type="component" value="Unassembled WGS sequence"/>
</dbReference>
<feature type="region of interest" description="Disordered" evidence="3">
    <location>
        <begin position="460"/>
        <end position="496"/>
    </location>
</feature>
<dbReference type="PANTHER" id="PTHR48112:SF22">
    <property type="entry name" value="MITOCHONDRIAL TRANSCRIPTION FACTOR A, ISOFORM B"/>
    <property type="match status" value="1"/>
</dbReference>
<evidence type="ECO:0000313" key="6">
    <source>
        <dbReference type="Proteomes" id="UP001150925"/>
    </source>
</evidence>
<feature type="region of interest" description="Disordered" evidence="3">
    <location>
        <begin position="1"/>
        <end position="41"/>
    </location>
</feature>
<dbReference type="GO" id="GO:0005634">
    <property type="term" value="C:nucleus"/>
    <property type="evidence" value="ECO:0007669"/>
    <property type="project" value="UniProtKB-UniRule"/>
</dbReference>
<evidence type="ECO:0000259" key="4">
    <source>
        <dbReference type="PROSITE" id="PS50118"/>
    </source>
</evidence>
<feature type="compositionally biased region" description="Polar residues" evidence="3">
    <location>
        <begin position="1"/>
        <end position="35"/>
    </location>
</feature>
<dbReference type="InterPro" id="IPR050342">
    <property type="entry name" value="HMGB"/>
</dbReference>
<dbReference type="EMBL" id="JANBPY010000176">
    <property type="protein sequence ID" value="KAJ1968480.1"/>
    <property type="molecule type" value="Genomic_DNA"/>
</dbReference>
<protein>
    <recommendedName>
        <fullName evidence="4">HMG box domain-containing protein</fullName>
    </recommendedName>
</protein>
<keyword evidence="1 2" id="KW-0238">DNA-binding</keyword>
<dbReference type="Gene3D" id="1.10.30.10">
    <property type="entry name" value="High mobility group box domain"/>
    <property type="match status" value="3"/>
</dbReference>
<dbReference type="AlphaFoldDB" id="A0A9W8AWL8"/>
<feature type="DNA-binding region" description="HMG box" evidence="2">
    <location>
        <begin position="393"/>
        <end position="461"/>
    </location>
</feature>
<organism evidence="5 6">
    <name type="scientific">Dispira parvispora</name>
    <dbReference type="NCBI Taxonomy" id="1520584"/>
    <lineage>
        <taxon>Eukaryota</taxon>
        <taxon>Fungi</taxon>
        <taxon>Fungi incertae sedis</taxon>
        <taxon>Zoopagomycota</taxon>
        <taxon>Kickxellomycotina</taxon>
        <taxon>Dimargaritomycetes</taxon>
        <taxon>Dimargaritales</taxon>
        <taxon>Dimargaritaceae</taxon>
        <taxon>Dispira</taxon>
    </lineage>
</organism>
<evidence type="ECO:0000313" key="5">
    <source>
        <dbReference type="EMBL" id="KAJ1968480.1"/>
    </source>
</evidence>
<dbReference type="SMART" id="SM00398">
    <property type="entry name" value="HMG"/>
    <property type="match status" value="3"/>
</dbReference>
<comment type="caution">
    <text evidence="5">The sequence shown here is derived from an EMBL/GenBank/DDBJ whole genome shotgun (WGS) entry which is preliminary data.</text>
</comment>
<feature type="DNA-binding region" description="HMG box" evidence="2">
    <location>
        <begin position="493"/>
        <end position="561"/>
    </location>
</feature>
<dbReference type="InterPro" id="IPR009071">
    <property type="entry name" value="HMG_box_dom"/>
</dbReference>
<feature type="domain" description="HMG box" evidence="4">
    <location>
        <begin position="596"/>
        <end position="664"/>
    </location>
</feature>
<feature type="region of interest" description="Disordered" evidence="3">
    <location>
        <begin position="645"/>
        <end position="680"/>
    </location>
</feature>
<dbReference type="Pfam" id="PF09011">
    <property type="entry name" value="HMG_box_2"/>
    <property type="match status" value="1"/>
</dbReference>
<feature type="domain" description="HMG box" evidence="4">
    <location>
        <begin position="393"/>
        <end position="461"/>
    </location>
</feature>
<dbReference type="SUPFAM" id="SSF47095">
    <property type="entry name" value="HMG-box"/>
    <property type="match status" value="3"/>
</dbReference>
<feature type="domain" description="HMG box" evidence="4">
    <location>
        <begin position="493"/>
        <end position="561"/>
    </location>
</feature>
<proteinExistence type="predicted"/>
<dbReference type="GO" id="GO:0003677">
    <property type="term" value="F:DNA binding"/>
    <property type="evidence" value="ECO:0007669"/>
    <property type="project" value="UniProtKB-UniRule"/>
</dbReference>
<gene>
    <name evidence="5" type="ORF">IWQ62_001221</name>
</gene>
<dbReference type="PROSITE" id="PS50118">
    <property type="entry name" value="HMG_BOX_2"/>
    <property type="match status" value="3"/>
</dbReference>
<keyword evidence="2" id="KW-0539">Nucleus</keyword>
<dbReference type="InterPro" id="IPR036910">
    <property type="entry name" value="HMG_box_dom_sf"/>
</dbReference>
<accession>A0A9W8AWL8</accession>
<feature type="region of interest" description="Disordered" evidence="3">
    <location>
        <begin position="244"/>
        <end position="265"/>
    </location>
</feature>
<feature type="compositionally biased region" description="Polar residues" evidence="3">
    <location>
        <begin position="256"/>
        <end position="265"/>
    </location>
</feature>
<dbReference type="OrthoDB" id="1919336at2759"/>
<feature type="DNA-binding region" description="HMG box" evidence="2">
    <location>
        <begin position="596"/>
        <end position="664"/>
    </location>
</feature>
<evidence type="ECO:0000256" key="2">
    <source>
        <dbReference type="PROSITE-ProRule" id="PRU00267"/>
    </source>
</evidence>
<reference evidence="5" key="1">
    <citation type="submission" date="2022-07" db="EMBL/GenBank/DDBJ databases">
        <title>Phylogenomic reconstructions and comparative analyses of Kickxellomycotina fungi.</title>
        <authorList>
            <person name="Reynolds N.K."/>
            <person name="Stajich J.E."/>
            <person name="Barry K."/>
            <person name="Grigoriev I.V."/>
            <person name="Crous P."/>
            <person name="Smith M.E."/>
        </authorList>
    </citation>
    <scope>NUCLEOTIDE SEQUENCE</scope>
    <source>
        <strain evidence="5">RSA 1196</strain>
    </source>
</reference>
<keyword evidence="6" id="KW-1185">Reference proteome</keyword>
<dbReference type="Pfam" id="PF00505">
    <property type="entry name" value="HMG_box"/>
    <property type="match status" value="2"/>
</dbReference>